<dbReference type="RefSeq" id="XP_067177100.1">
    <property type="nucleotide sequence ID" value="XM_067322005.1"/>
</dbReference>
<keyword evidence="5" id="KW-1133">Transmembrane helix</keyword>
<organism evidence="10 11">
    <name type="scientific">Leishmania martiniquensis</name>
    <dbReference type="NCBI Taxonomy" id="1580590"/>
    <lineage>
        <taxon>Eukaryota</taxon>
        <taxon>Discoba</taxon>
        <taxon>Euglenozoa</taxon>
        <taxon>Kinetoplastea</taxon>
        <taxon>Metakinetoplastina</taxon>
        <taxon>Trypanosomatida</taxon>
        <taxon>Trypanosomatidae</taxon>
        <taxon>Leishmaniinae</taxon>
        <taxon>Leishmania</taxon>
    </lineage>
</organism>
<dbReference type="Pfam" id="PF00560">
    <property type="entry name" value="LRR_1"/>
    <property type="match status" value="1"/>
</dbReference>
<dbReference type="Proteomes" id="UP000673552">
    <property type="component" value="Unassembled WGS sequence"/>
</dbReference>
<reference evidence="11" key="2">
    <citation type="journal article" date="2021" name="Sci. Data">
        <title>Chromosome-scale genome sequencing, assembly and annotation of six genomes from subfamily Leishmaniinae.</title>
        <authorList>
            <person name="Almutairi H."/>
            <person name="Urbaniak M.D."/>
            <person name="Bates M.D."/>
            <person name="Jariyapan N."/>
            <person name="Kwakye-Nuako G."/>
            <person name="Thomaz Soccol V."/>
            <person name="Al-Salem W.S."/>
            <person name="Dillon R.J."/>
            <person name="Bates P.A."/>
            <person name="Gatherer D."/>
        </authorList>
    </citation>
    <scope>NUCLEOTIDE SEQUENCE [LARGE SCALE GENOMIC DNA]</scope>
</reference>
<dbReference type="Pfam" id="PF13516">
    <property type="entry name" value="LRR_6"/>
    <property type="match status" value="2"/>
</dbReference>
<dbReference type="InterPro" id="IPR032675">
    <property type="entry name" value="LRR_dom_sf"/>
</dbReference>
<dbReference type="Gene3D" id="3.80.10.10">
    <property type="entry name" value="Ribonuclease Inhibitor"/>
    <property type="match status" value="1"/>
</dbReference>
<keyword evidence="7" id="KW-0675">Receptor</keyword>
<keyword evidence="6" id="KW-0472">Membrane</keyword>
<dbReference type="GO" id="GO:0005886">
    <property type="term" value="C:plasma membrane"/>
    <property type="evidence" value="ECO:0007669"/>
    <property type="project" value="UniProtKB-SubCell"/>
</dbReference>
<evidence type="ECO:0000256" key="7">
    <source>
        <dbReference type="ARBA" id="ARBA00023170"/>
    </source>
</evidence>
<dbReference type="InterPro" id="IPR001611">
    <property type="entry name" value="Leu-rich_rpt"/>
</dbReference>
<keyword evidence="2" id="KW-1003">Cell membrane</keyword>
<name>A0A836GF56_9TRYP</name>
<evidence type="ECO:0000256" key="6">
    <source>
        <dbReference type="ARBA" id="ARBA00023136"/>
    </source>
</evidence>
<gene>
    <name evidence="10" type="ORF">LSCM1_04501</name>
</gene>
<keyword evidence="4" id="KW-0732">Signal</keyword>
<evidence type="ECO:0000256" key="5">
    <source>
        <dbReference type="ARBA" id="ARBA00022989"/>
    </source>
</evidence>
<dbReference type="SUPFAM" id="SSF52058">
    <property type="entry name" value="L domain-like"/>
    <property type="match status" value="1"/>
</dbReference>
<evidence type="ECO:0000256" key="9">
    <source>
        <dbReference type="ARBA" id="ARBA00037847"/>
    </source>
</evidence>
<dbReference type="EMBL" id="JAFEUZ010000029">
    <property type="protein sequence ID" value="KAG5473866.1"/>
    <property type="molecule type" value="Genomic_DNA"/>
</dbReference>
<protein>
    <recommendedName>
        <fullName evidence="12">Leucine-rich repeat protein</fullName>
    </recommendedName>
</protein>
<evidence type="ECO:0000256" key="1">
    <source>
        <dbReference type="ARBA" id="ARBA00004236"/>
    </source>
</evidence>
<accession>A0A836GF56</accession>
<evidence type="ECO:0000313" key="10">
    <source>
        <dbReference type="EMBL" id="KAG5473866.1"/>
    </source>
</evidence>
<keyword evidence="11" id="KW-1185">Reference proteome</keyword>
<evidence type="ECO:0000256" key="3">
    <source>
        <dbReference type="ARBA" id="ARBA00022692"/>
    </source>
</evidence>
<dbReference type="PANTHER" id="PTHR48052">
    <property type="entry name" value="UNNAMED PRODUCT"/>
    <property type="match status" value="1"/>
</dbReference>
<dbReference type="GO" id="GO:0012505">
    <property type="term" value="C:endomembrane system"/>
    <property type="evidence" value="ECO:0007669"/>
    <property type="project" value="UniProtKB-SubCell"/>
</dbReference>
<dbReference type="GeneID" id="92514517"/>
<evidence type="ECO:0000256" key="2">
    <source>
        <dbReference type="ARBA" id="ARBA00022475"/>
    </source>
</evidence>
<evidence type="ECO:0000256" key="8">
    <source>
        <dbReference type="ARBA" id="ARBA00023180"/>
    </source>
</evidence>
<evidence type="ECO:0008006" key="12">
    <source>
        <dbReference type="Google" id="ProtNLM"/>
    </source>
</evidence>
<comment type="subcellular location">
    <subcellularLocation>
        <location evidence="1">Cell membrane</location>
    </subcellularLocation>
    <subcellularLocation>
        <location evidence="9">Endomembrane system</location>
        <topology evidence="9">Single-pass membrane protein</topology>
    </subcellularLocation>
</comment>
<dbReference type="PANTHER" id="PTHR48052:SF8">
    <property type="entry name" value="LRR RECEPTOR-LIKE SERINE_THREONINE-PROTEIN KINASE FLS2"/>
    <property type="match status" value="1"/>
</dbReference>
<proteinExistence type="predicted"/>
<dbReference type="OrthoDB" id="259231at2759"/>
<keyword evidence="3" id="KW-0812">Transmembrane</keyword>
<reference evidence="11" key="1">
    <citation type="journal article" date="2021" name="Microbiol. Resour. Announc.">
        <title>LGAAP: Leishmaniinae Genome Assembly and Annotation Pipeline.</title>
        <authorList>
            <person name="Almutairi H."/>
            <person name="Urbaniak M.D."/>
            <person name="Bates M.D."/>
            <person name="Jariyapan N."/>
            <person name="Kwakye-Nuako G."/>
            <person name="Thomaz-Soccol V."/>
            <person name="Al-Salem W.S."/>
            <person name="Dillon R.J."/>
            <person name="Bates P.A."/>
            <person name="Gatherer D."/>
        </authorList>
    </citation>
    <scope>NUCLEOTIDE SEQUENCE [LARGE SCALE GENOMIC DNA]</scope>
</reference>
<dbReference type="KEGG" id="lmat:92514517"/>
<keyword evidence="8" id="KW-0325">Glycoprotein</keyword>
<evidence type="ECO:0000313" key="11">
    <source>
        <dbReference type="Proteomes" id="UP000673552"/>
    </source>
</evidence>
<dbReference type="AlphaFoldDB" id="A0A836GF56"/>
<evidence type="ECO:0000256" key="4">
    <source>
        <dbReference type="ARBA" id="ARBA00022729"/>
    </source>
</evidence>
<sequence length="478" mass="52045">MEIRTAAARKVRGAATRSYYRNDCIGALSFATALALACALCYQANALEVGKFLPGNASMSAKARYDSVKAVQALKRAIDDPELQLKVTAALTNVKNGFDICQSALYRCNSATGVIEEAVISGMRGGTIKWNEFPESVKRIRITGSRLSQPLVLSSLPENLQEFMATNVEWQSNSILQRWPSGESLPGDGPAPQLRVFQCDECALVRADVTLSAPQVAALRVLSLSGNPNLLVDLRNLPRTLESLTVSKTKLVQSTVKEALEAAPVSLSLLNISFTDITFALEMLSSASAQLEALDVSGLRSGSPGSLLPAVPLPLACSESGFNPRELYFRTCGLIGFLPDLRRCTKLRVLDLSHNFLSGAALAQLPEAMKQLSLSHNTIRSSLHTDALPRSLLHLDLSGNEFTGSFNLSGLPQQLQYLDISHNRFNGTLNLTRLPESVKFVYIQYNSFSGAVDLVDIPLGIRFIMVHHNDWDYHLPAL</sequence>
<comment type="caution">
    <text evidence="10">The sequence shown here is derived from an EMBL/GenBank/DDBJ whole genome shotgun (WGS) entry which is preliminary data.</text>
</comment>